<feature type="transmembrane region" description="Helical" evidence="1">
    <location>
        <begin position="316"/>
        <end position="336"/>
    </location>
</feature>
<keyword evidence="1" id="KW-1133">Transmembrane helix</keyword>
<organism evidence="3 4">
    <name type="scientific">Polynucleobacter wuianus</name>
    <dbReference type="NCBI Taxonomy" id="1743168"/>
    <lineage>
        <taxon>Bacteria</taxon>
        <taxon>Pseudomonadati</taxon>
        <taxon>Pseudomonadota</taxon>
        <taxon>Betaproteobacteria</taxon>
        <taxon>Burkholderiales</taxon>
        <taxon>Burkholderiaceae</taxon>
        <taxon>Polynucleobacter</taxon>
    </lineage>
</organism>
<evidence type="ECO:0000313" key="3">
    <source>
        <dbReference type="EMBL" id="ANJ00756.1"/>
    </source>
</evidence>
<dbReference type="PANTHER" id="PTHR40407">
    <property type="entry name" value="MEMBRANE PROTEIN-LIKE PROTEIN"/>
    <property type="match status" value="1"/>
</dbReference>
<accession>A0A191UIM6</accession>
<reference evidence="4" key="1">
    <citation type="submission" date="2016-05" db="EMBL/GenBank/DDBJ databases">
        <title>Polynucleobacter sp. QLW-P1FAT50C-4 genome.</title>
        <authorList>
            <person name="Hahn M.W."/>
        </authorList>
    </citation>
    <scope>NUCLEOTIDE SEQUENCE [LARGE SCALE GENOMIC DNA]</scope>
    <source>
        <strain evidence="4">QLW-P1FAT50C-4</strain>
    </source>
</reference>
<dbReference type="Proteomes" id="UP000078463">
    <property type="component" value="Chromosome"/>
</dbReference>
<keyword evidence="1" id="KW-0472">Membrane</keyword>
<dbReference type="EMBL" id="CP015922">
    <property type="protein sequence ID" value="ANJ00756.1"/>
    <property type="molecule type" value="Genomic_DNA"/>
</dbReference>
<feature type="transmembrane region" description="Helical" evidence="1">
    <location>
        <begin position="124"/>
        <end position="145"/>
    </location>
</feature>
<evidence type="ECO:0000259" key="2">
    <source>
        <dbReference type="Pfam" id="PF07786"/>
    </source>
</evidence>
<dbReference type="Pfam" id="PF07786">
    <property type="entry name" value="HGSNAT_cat"/>
    <property type="match status" value="1"/>
</dbReference>
<feature type="transmembrane region" description="Helical" evidence="1">
    <location>
        <begin position="157"/>
        <end position="178"/>
    </location>
</feature>
<gene>
    <name evidence="3" type="ORF">A8O14_06400</name>
</gene>
<feature type="transmembrane region" description="Helical" evidence="1">
    <location>
        <begin position="279"/>
        <end position="296"/>
    </location>
</feature>
<proteinExistence type="predicted"/>
<protein>
    <recommendedName>
        <fullName evidence="2">Heparan-alpha-glucosaminide N-acetyltransferase catalytic domain-containing protein</fullName>
    </recommendedName>
</protein>
<dbReference type="InterPro" id="IPR012429">
    <property type="entry name" value="HGSNAT_cat"/>
</dbReference>
<feature type="transmembrane region" description="Helical" evidence="1">
    <location>
        <begin position="356"/>
        <end position="378"/>
    </location>
</feature>
<evidence type="ECO:0000256" key="1">
    <source>
        <dbReference type="SAM" id="Phobius"/>
    </source>
</evidence>
<feature type="domain" description="Heparan-alpha-glucosaminide N-acetyltransferase catalytic" evidence="2">
    <location>
        <begin position="19"/>
        <end position="231"/>
    </location>
</feature>
<feature type="transmembrane region" description="Helical" evidence="1">
    <location>
        <begin position="63"/>
        <end position="83"/>
    </location>
</feature>
<dbReference type="AlphaFoldDB" id="A0A191UIM6"/>
<feature type="transmembrane region" description="Helical" evidence="1">
    <location>
        <begin position="198"/>
        <end position="217"/>
    </location>
</feature>
<keyword evidence="4" id="KW-1185">Reference proteome</keyword>
<dbReference type="PANTHER" id="PTHR40407:SF1">
    <property type="entry name" value="HEPARAN-ALPHA-GLUCOSAMINIDE N-ACETYLTRANSFERASE CATALYTIC DOMAIN-CONTAINING PROTEIN"/>
    <property type="match status" value="1"/>
</dbReference>
<feature type="transmembrane region" description="Helical" evidence="1">
    <location>
        <begin position="229"/>
        <end position="247"/>
    </location>
</feature>
<name>A0A191UIM6_9BURK</name>
<dbReference type="KEGG" id="pwu:A8O14_06400"/>
<sequence>MTSNASPVASFRHNRSRSRLNSIDFVRGFVLVIMVLDHTRDFFNASPQDPSATLDPFIFFTRWITHICAPVFMLLTGTAAALYASKVSSTKQVSYFLLSRGLWLIFAELLIVRFAWMFSLNLDYFFLQVIFAIGGSMLALAMMVFMPRWLIASISLVMIFGHNAVDNVHASALGHYGFLWNLLHESGLLQFGSKLEILVLYPLVPWIGVVSIGYVMGSLYQMPQDSRIRYLKIMGVILTVSFLILRWTNFYGNPVPWQMKGDTLGTIISFLNVEKYPPSLLFLLMTLGPACLLLAFAEKAQGIVVDFFTVFGRVPFFFYVTHLFLLHTLAVLYAYYTGIGMNWLFGPITSAKPENYGIAIGSVYLIWPLVIIALYPPCKWFADLKQRRKDWWLSYI</sequence>
<keyword evidence="1" id="KW-0812">Transmembrane</keyword>
<feature type="transmembrane region" description="Helical" evidence="1">
    <location>
        <begin position="95"/>
        <end position="118"/>
    </location>
</feature>
<dbReference type="STRING" id="1743168.A8O14_06400"/>
<evidence type="ECO:0000313" key="4">
    <source>
        <dbReference type="Proteomes" id="UP000078463"/>
    </source>
</evidence>